<organism evidence="2 3">
    <name type="scientific">Meloidogyne hapla</name>
    <name type="common">Root-knot nematode worm</name>
    <dbReference type="NCBI Taxonomy" id="6305"/>
    <lineage>
        <taxon>Eukaryota</taxon>
        <taxon>Metazoa</taxon>
        <taxon>Ecdysozoa</taxon>
        <taxon>Nematoda</taxon>
        <taxon>Chromadorea</taxon>
        <taxon>Rhabditida</taxon>
        <taxon>Tylenchina</taxon>
        <taxon>Tylenchomorpha</taxon>
        <taxon>Tylenchoidea</taxon>
        <taxon>Meloidogynidae</taxon>
        <taxon>Meloidogyninae</taxon>
        <taxon>Meloidogyne</taxon>
    </lineage>
</organism>
<keyword evidence="2" id="KW-1185">Reference proteome</keyword>
<protein>
    <submittedName>
        <fullName evidence="3">Small muscular protein</fullName>
    </submittedName>
</protein>
<feature type="region of interest" description="Disordered" evidence="1">
    <location>
        <begin position="1"/>
        <end position="33"/>
    </location>
</feature>
<evidence type="ECO:0000256" key="1">
    <source>
        <dbReference type="SAM" id="MobiDB-lite"/>
    </source>
</evidence>
<name>A0A1I8BY48_MELHA</name>
<dbReference type="WBParaSite" id="MhA1_Contig772.frz3.gene7">
    <property type="protein sequence ID" value="MhA1_Contig772.frz3.gene7"/>
    <property type="gene ID" value="MhA1_Contig772.frz3.gene7"/>
</dbReference>
<proteinExistence type="predicted"/>
<accession>A0A1I8BY48</accession>
<sequence>MSENEKKLISRSRSRPSLELYKPPVLRGKNPVTRKVQNLQAELTEENIQKESSHLSPKQG</sequence>
<reference evidence="3" key="1">
    <citation type="submission" date="2016-11" db="UniProtKB">
        <authorList>
            <consortium name="WormBaseParasite"/>
        </authorList>
    </citation>
    <scope>IDENTIFICATION</scope>
</reference>
<evidence type="ECO:0000313" key="2">
    <source>
        <dbReference type="Proteomes" id="UP000095281"/>
    </source>
</evidence>
<evidence type="ECO:0000313" key="3">
    <source>
        <dbReference type="WBParaSite" id="MhA1_Contig772.frz3.gene7"/>
    </source>
</evidence>
<feature type="region of interest" description="Disordered" evidence="1">
    <location>
        <begin position="41"/>
        <end position="60"/>
    </location>
</feature>
<dbReference type="Proteomes" id="UP000095281">
    <property type="component" value="Unplaced"/>
</dbReference>
<dbReference type="AlphaFoldDB" id="A0A1I8BY48"/>